<reference evidence="2" key="1">
    <citation type="journal article" date="2015" name="Nature">
        <title>Complex archaea that bridge the gap between prokaryotes and eukaryotes.</title>
        <authorList>
            <person name="Spang A."/>
            <person name="Saw J.H."/>
            <person name="Jorgensen S.L."/>
            <person name="Zaremba-Niedzwiedzka K."/>
            <person name="Martijn J."/>
            <person name="Lind A.E."/>
            <person name="van Eijk R."/>
            <person name="Schleper C."/>
            <person name="Guy L."/>
            <person name="Ettema T.J."/>
        </authorList>
    </citation>
    <scope>NUCLEOTIDE SEQUENCE</scope>
</reference>
<feature type="region of interest" description="Disordered" evidence="1">
    <location>
        <begin position="61"/>
        <end position="98"/>
    </location>
</feature>
<sequence>MVTEQRCRMCFKVKVLTPAAPGLAVLVCRGCFFQIDTVVGFLEMSGDVATGTQAVLSDLGSQTVADLERSAPEDPPTPQESTETSVNGSAGARTRNKG</sequence>
<dbReference type="EMBL" id="LAZR01054450">
    <property type="protein sequence ID" value="KKK78537.1"/>
    <property type="molecule type" value="Genomic_DNA"/>
</dbReference>
<feature type="compositionally biased region" description="Polar residues" evidence="1">
    <location>
        <begin position="79"/>
        <end position="88"/>
    </location>
</feature>
<protein>
    <submittedName>
        <fullName evidence="2">Uncharacterized protein</fullName>
    </submittedName>
</protein>
<organism evidence="2">
    <name type="scientific">marine sediment metagenome</name>
    <dbReference type="NCBI Taxonomy" id="412755"/>
    <lineage>
        <taxon>unclassified sequences</taxon>
        <taxon>metagenomes</taxon>
        <taxon>ecological metagenomes</taxon>
    </lineage>
</organism>
<gene>
    <name evidence="2" type="ORF">LCGC14_2842600</name>
</gene>
<evidence type="ECO:0000256" key="1">
    <source>
        <dbReference type="SAM" id="MobiDB-lite"/>
    </source>
</evidence>
<proteinExistence type="predicted"/>
<dbReference type="AlphaFoldDB" id="A0A0F8YAU0"/>
<comment type="caution">
    <text evidence="2">The sequence shown here is derived from an EMBL/GenBank/DDBJ whole genome shotgun (WGS) entry which is preliminary data.</text>
</comment>
<name>A0A0F8YAU0_9ZZZZ</name>
<evidence type="ECO:0000313" key="2">
    <source>
        <dbReference type="EMBL" id="KKK78537.1"/>
    </source>
</evidence>
<accession>A0A0F8YAU0</accession>